<keyword evidence="1" id="KW-0808">Transferase</keyword>
<dbReference type="SUPFAM" id="SSF53448">
    <property type="entry name" value="Nucleotide-diphospho-sugar transferases"/>
    <property type="match status" value="1"/>
</dbReference>
<dbReference type="InterPro" id="IPR027791">
    <property type="entry name" value="Galactosyl_T_C"/>
</dbReference>
<organism evidence="4 5">
    <name type="scientific">Chromobacterium vaccinii</name>
    <dbReference type="NCBI Taxonomy" id="1108595"/>
    <lineage>
        <taxon>Bacteria</taxon>
        <taxon>Pseudomonadati</taxon>
        <taxon>Pseudomonadota</taxon>
        <taxon>Betaproteobacteria</taxon>
        <taxon>Neisseriales</taxon>
        <taxon>Chromobacteriaceae</taxon>
        <taxon>Chromobacterium</taxon>
    </lineage>
</organism>
<dbReference type="Gene3D" id="3.90.550.10">
    <property type="entry name" value="Spore Coat Polysaccharide Biosynthesis Protein SpsA, Chain A"/>
    <property type="match status" value="1"/>
</dbReference>
<gene>
    <name evidence="4" type="ORF">BKX93_14130</name>
</gene>
<dbReference type="Proteomes" id="UP000178776">
    <property type="component" value="Chromosome"/>
</dbReference>
<evidence type="ECO:0000313" key="5">
    <source>
        <dbReference type="Proteomes" id="UP000178776"/>
    </source>
</evidence>
<dbReference type="GO" id="GO:0016740">
    <property type="term" value="F:transferase activity"/>
    <property type="evidence" value="ECO:0007669"/>
    <property type="project" value="UniProtKB-KW"/>
</dbReference>
<dbReference type="PANTHER" id="PTHR43685">
    <property type="entry name" value="GLYCOSYLTRANSFERASE"/>
    <property type="match status" value="1"/>
</dbReference>
<sequence length="308" mass="34423">MKISIVIPTYNCSALLAASLRALERQTLPRRQFEVIVCDDGSSDDTEQVASRFASALSLQYLWQPDQGFRAATARNQGVAAASGDIILFLDSGVLLAETGLAAHCRRHAARPRQIVIGYVYGYMAQTLHTEWGGPSPDPDWPSRVDPERVEASIAALRAMRVADVREGRYLRHGDDLSVWPVPFDVFWTCHVSLERAHFHEAGGFDDDFRQWGGEDFDLAIRLFNSPDAHWTLDRECRSIHLPHQEEVASNAQREQRVADTLRRLAARYPQPQLLAYLDCLAANSKPLDVNAYLSRPARAAPVESALC</sequence>
<accession>A0A1D9LIG6</accession>
<protein>
    <recommendedName>
        <fullName evidence="6">Glycosyl transferase</fullName>
    </recommendedName>
</protein>
<proteinExistence type="predicted"/>
<dbReference type="STRING" id="1108595.BKX93_14130"/>
<dbReference type="RefSeq" id="WP_070980312.1">
    <property type="nucleotide sequence ID" value="NZ_CP017707.1"/>
</dbReference>
<feature type="domain" description="Glycosyltransferase 2-like" evidence="2">
    <location>
        <begin position="4"/>
        <end position="133"/>
    </location>
</feature>
<dbReference type="InterPro" id="IPR029044">
    <property type="entry name" value="Nucleotide-diphossugar_trans"/>
</dbReference>
<evidence type="ECO:0000313" key="4">
    <source>
        <dbReference type="EMBL" id="AOZ51013.1"/>
    </source>
</evidence>
<dbReference type="InterPro" id="IPR001173">
    <property type="entry name" value="Glyco_trans_2-like"/>
</dbReference>
<dbReference type="Pfam" id="PF00535">
    <property type="entry name" value="Glycos_transf_2"/>
    <property type="match status" value="1"/>
</dbReference>
<name>A0A1D9LIG6_9NEIS</name>
<dbReference type="KEGG" id="cvc:BKX93_14130"/>
<dbReference type="GeneID" id="68842343"/>
<dbReference type="Pfam" id="PF02709">
    <property type="entry name" value="Glyco_transf_7C"/>
    <property type="match status" value="1"/>
</dbReference>
<feature type="domain" description="Galactosyltransferase C-terminal" evidence="3">
    <location>
        <begin position="180"/>
        <end position="226"/>
    </location>
</feature>
<dbReference type="EMBL" id="CP017707">
    <property type="protein sequence ID" value="AOZ51013.1"/>
    <property type="molecule type" value="Genomic_DNA"/>
</dbReference>
<reference evidence="4 5" key="1">
    <citation type="submission" date="2016-10" db="EMBL/GenBank/DDBJ databases">
        <title>Chromobacterium muskegensis sp. nov., an insecticidal bacterium isolated from Sphagnum bogs.</title>
        <authorList>
            <person name="Sparks M.E."/>
            <person name="Blackburn M.B."/>
            <person name="Gundersen-Rindal D.E."/>
            <person name="Mitchell A."/>
            <person name="Farrar R."/>
            <person name="Kuhar D."/>
        </authorList>
    </citation>
    <scope>NUCLEOTIDE SEQUENCE [LARGE SCALE GENOMIC DNA]</scope>
    <source>
        <strain evidence="4 5">21-1</strain>
    </source>
</reference>
<evidence type="ECO:0000256" key="1">
    <source>
        <dbReference type="ARBA" id="ARBA00022679"/>
    </source>
</evidence>
<evidence type="ECO:0000259" key="2">
    <source>
        <dbReference type="Pfam" id="PF00535"/>
    </source>
</evidence>
<dbReference type="PANTHER" id="PTHR43685:SF3">
    <property type="entry name" value="SLR2126 PROTEIN"/>
    <property type="match status" value="1"/>
</dbReference>
<dbReference type="InterPro" id="IPR050834">
    <property type="entry name" value="Glycosyltransf_2"/>
</dbReference>
<dbReference type="AlphaFoldDB" id="A0A1D9LIG6"/>
<evidence type="ECO:0008006" key="6">
    <source>
        <dbReference type="Google" id="ProtNLM"/>
    </source>
</evidence>
<evidence type="ECO:0000259" key="3">
    <source>
        <dbReference type="Pfam" id="PF02709"/>
    </source>
</evidence>